<dbReference type="EMBL" id="PFRH01000147">
    <property type="protein sequence ID" value="PJC52082.1"/>
    <property type="molecule type" value="Genomic_DNA"/>
</dbReference>
<comment type="caution">
    <text evidence="1">The sequence shown here is derived from an EMBL/GenBank/DDBJ whole genome shotgun (WGS) entry which is preliminary data.</text>
</comment>
<reference evidence="2" key="1">
    <citation type="submission" date="2017-09" db="EMBL/GenBank/DDBJ databases">
        <title>Depth-based differentiation of microbial function through sediment-hosted aquifers and enrichment of novel symbionts in the deep terrestrial subsurface.</title>
        <authorList>
            <person name="Probst A.J."/>
            <person name="Ladd B."/>
            <person name="Jarett J.K."/>
            <person name="Geller-Mcgrath D.E."/>
            <person name="Sieber C.M.K."/>
            <person name="Emerson J.B."/>
            <person name="Anantharaman K."/>
            <person name="Thomas B.C."/>
            <person name="Malmstrom R."/>
            <person name="Stieglmeier M."/>
            <person name="Klingl A."/>
            <person name="Woyke T."/>
            <person name="Ryan C.M."/>
            <person name="Banfield J.F."/>
        </authorList>
    </citation>
    <scope>NUCLEOTIDE SEQUENCE [LARGE SCALE GENOMIC DNA]</scope>
</reference>
<evidence type="ECO:0000313" key="2">
    <source>
        <dbReference type="Proteomes" id="UP000231456"/>
    </source>
</evidence>
<accession>A0A2M8F8M8</accession>
<dbReference type="Proteomes" id="UP000231456">
    <property type="component" value="Unassembled WGS sequence"/>
</dbReference>
<proteinExistence type="predicted"/>
<sequence>MKEIEKKQIKAIRYANQPARFVMKGSIVTLQSDHGVRTLKKVGNIWFCDCTFYAKTTTCSHVMALESLLGQ</sequence>
<gene>
    <name evidence="1" type="ORF">CO030_04735</name>
</gene>
<evidence type="ECO:0008006" key="3">
    <source>
        <dbReference type="Google" id="ProtNLM"/>
    </source>
</evidence>
<evidence type="ECO:0000313" key="1">
    <source>
        <dbReference type="EMBL" id="PJC52082.1"/>
    </source>
</evidence>
<protein>
    <recommendedName>
        <fullName evidence="3">SWIM-type domain-containing protein</fullName>
    </recommendedName>
</protein>
<organism evidence="1 2">
    <name type="scientific">Candidatus Magasanikbacteria bacterium CG_4_9_14_0_2_um_filter_42_11</name>
    <dbReference type="NCBI Taxonomy" id="1974643"/>
    <lineage>
        <taxon>Bacteria</taxon>
        <taxon>Candidatus Magasanikiibacteriota</taxon>
    </lineage>
</organism>
<dbReference type="AlphaFoldDB" id="A0A2M8F8M8"/>
<name>A0A2M8F8M8_9BACT</name>